<evidence type="ECO:0000313" key="1">
    <source>
        <dbReference type="EMBL" id="KAF6355239.1"/>
    </source>
</evidence>
<evidence type="ECO:0000313" key="2">
    <source>
        <dbReference type="Proteomes" id="UP000527355"/>
    </source>
</evidence>
<organism evidence="1 2">
    <name type="scientific">Myotis myotis</name>
    <name type="common">Greater mouse-eared bat</name>
    <name type="synonym">Vespertilio myotis</name>
    <dbReference type="NCBI Taxonomy" id="51298"/>
    <lineage>
        <taxon>Eukaryota</taxon>
        <taxon>Metazoa</taxon>
        <taxon>Chordata</taxon>
        <taxon>Craniata</taxon>
        <taxon>Vertebrata</taxon>
        <taxon>Euteleostomi</taxon>
        <taxon>Mammalia</taxon>
        <taxon>Eutheria</taxon>
        <taxon>Laurasiatheria</taxon>
        <taxon>Chiroptera</taxon>
        <taxon>Yangochiroptera</taxon>
        <taxon>Vespertilionidae</taxon>
        <taxon>Myotis</taxon>
    </lineage>
</organism>
<accession>A0A7J7Y032</accession>
<gene>
    <name evidence="1" type="ORF">mMyoMyo1_011428</name>
</gene>
<comment type="caution">
    <text evidence="1">The sequence shown here is derived from an EMBL/GenBank/DDBJ whole genome shotgun (WGS) entry which is preliminary data.</text>
</comment>
<dbReference type="EMBL" id="JABWUV010000005">
    <property type="protein sequence ID" value="KAF6355239.1"/>
    <property type="molecule type" value="Genomic_DNA"/>
</dbReference>
<sequence>MSCSTQKRREQVLYKQGADCGHDFHLDTRLSERRACALAAALRGGGGGWGAAFPSPLGTGGSLVGERWILQSALLLTFLRLSFLSYEDKLVRFFDFCEPVAQQVRVTIHRRSRESTCGARGPAPAREK</sequence>
<protein>
    <submittedName>
        <fullName evidence="1">Uncharacterized protein</fullName>
    </submittedName>
</protein>
<name>A0A7J7Y032_MYOMY</name>
<proteinExistence type="predicted"/>
<dbReference type="AlphaFoldDB" id="A0A7J7Y032"/>
<dbReference type="Proteomes" id="UP000527355">
    <property type="component" value="Unassembled WGS sequence"/>
</dbReference>
<reference evidence="1 2" key="1">
    <citation type="journal article" date="2020" name="Nature">
        <title>Six reference-quality genomes reveal evolution of bat adaptations.</title>
        <authorList>
            <person name="Jebb D."/>
            <person name="Huang Z."/>
            <person name="Pippel M."/>
            <person name="Hughes G.M."/>
            <person name="Lavrichenko K."/>
            <person name="Devanna P."/>
            <person name="Winkler S."/>
            <person name="Jermiin L.S."/>
            <person name="Skirmuntt E.C."/>
            <person name="Katzourakis A."/>
            <person name="Burkitt-Gray L."/>
            <person name="Ray D.A."/>
            <person name="Sullivan K.A.M."/>
            <person name="Roscito J.G."/>
            <person name="Kirilenko B.M."/>
            <person name="Davalos L.M."/>
            <person name="Corthals A.P."/>
            <person name="Power M.L."/>
            <person name="Jones G."/>
            <person name="Ransome R.D."/>
            <person name="Dechmann D.K.N."/>
            <person name="Locatelli A.G."/>
            <person name="Puechmaille S.J."/>
            <person name="Fedrigo O."/>
            <person name="Jarvis E.D."/>
            <person name="Hiller M."/>
            <person name="Vernes S.C."/>
            <person name="Myers E.W."/>
            <person name="Teeling E.C."/>
        </authorList>
    </citation>
    <scope>NUCLEOTIDE SEQUENCE [LARGE SCALE GENOMIC DNA]</scope>
    <source>
        <strain evidence="1">MMyoMyo1</strain>
        <tissue evidence="1">Flight muscle</tissue>
    </source>
</reference>
<keyword evidence="2" id="KW-1185">Reference proteome</keyword>